<dbReference type="SMART" id="SM01149">
    <property type="entry name" value="DUF1237"/>
    <property type="match status" value="1"/>
</dbReference>
<organism evidence="2 3">
    <name type="scientific">Clonostachys byssicola</name>
    <dbReference type="NCBI Taxonomy" id="160290"/>
    <lineage>
        <taxon>Eukaryota</taxon>
        <taxon>Fungi</taxon>
        <taxon>Dikarya</taxon>
        <taxon>Ascomycota</taxon>
        <taxon>Pezizomycotina</taxon>
        <taxon>Sordariomycetes</taxon>
        <taxon>Hypocreomycetidae</taxon>
        <taxon>Hypocreales</taxon>
        <taxon>Bionectriaceae</taxon>
        <taxon>Clonostachys</taxon>
    </lineage>
</organism>
<name>A0A9N9Y9C2_9HYPO</name>
<evidence type="ECO:0008006" key="4">
    <source>
        <dbReference type="Google" id="ProtNLM"/>
    </source>
</evidence>
<dbReference type="InterPro" id="IPR008313">
    <property type="entry name" value="GH125"/>
</dbReference>
<protein>
    <recommendedName>
        <fullName evidence="4">Meiotically up-regulated 157 protein</fullName>
    </recommendedName>
</protein>
<gene>
    <name evidence="2" type="ORF">CBYS24578_00002219</name>
</gene>
<sequence>KVGRGIWPLSLHLPRPQIQAIPPSIAMLFSFLILALTATAQECPNYVQYAAERHEPFSPGIYEFPFQRPTKDCRTYSVDKVEEIIEGKNATISDPDLQRLFENTWPSTLDTTVRWTGVAKDNPDEELAFIITGDINAMWMRDSANQLQSYKSIAGEDRIASLYRGAINLQARYMTQFPYCNAFQPPPESGMSPQYEHDDDVVTPAVDHNVVFECKYEIDSMAAFFQLSWDYYEVTKDAEFFGKFGWAEAVKVILSTARDLMRGTYADDGSVIRPPYTWLRTATSASETVFNKGTGAPVRGNIGLVRSFFRPSDDSCIYQYFIPGNIMFSRYVKATSEIMKTIDEALAKEMEDIADGIAKGIEEHAIVNHPEFGEVYAFEIDGFGSFNLMDDANIPSLLSIPHLGFKESTDSIYQNTRNFVLSKSNPYFAYGPVINATGGPHVGPGNGWPMAVVMQLLTSDDDEEITQGLKELLGSTSNLGLMHETVNSHDDSQWTRPWFAWANGLFGQMILDLEKRKPHLLEQNFQG</sequence>
<dbReference type="Pfam" id="PF06824">
    <property type="entry name" value="Glyco_hydro_125"/>
    <property type="match status" value="1"/>
</dbReference>
<dbReference type="OrthoDB" id="7771656at2759"/>
<feature type="non-terminal residue" evidence="2">
    <location>
        <position position="527"/>
    </location>
</feature>
<dbReference type="GO" id="GO:0005975">
    <property type="term" value="P:carbohydrate metabolic process"/>
    <property type="evidence" value="ECO:0007669"/>
    <property type="project" value="InterPro"/>
</dbReference>
<dbReference type="InterPro" id="IPR008928">
    <property type="entry name" value="6-hairpin_glycosidase_sf"/>
</dbReference>
<proteinExistence type="predicted"/>
<dbReference type="Gene3D" id="1.50.10.10">
    <property type="match status" value="1"/>
</dbReference>
<dbReference type="SUPFAM" id="SSF48208">
    <property type="entry name" value="Six-hairpin glycosidases"/>
    <property type="match status" value="1"/>
</dbReference>
<evidence type="ECO:0000313" key="3">
    <source>
        <dbReference type="Proteomes" id="UP000754883"/>
    </source>
</evidence>
<feature type="signal peptide" evidence="1">
    <location>
        <begin position="1"/>
        <end position="40"/>
    </location>
</feature>
<dbReference type="EMBL" id="CABFNO020001553">
    <property type="protein sequence ID" value="CAG9998995.1"/>
    <property type="molecule type" value="Genomic_DNA"/>
</dbReference>
<keyword evidence="3" id="KW-1185">Reference proteome</keyword>
<evidence type="ECO:0000313" key="2">
    <source>
        <dbReference type="EMBL" id="CAG9998995.1"/>
    </source>
</evidence>
<evidence type="ECO:0000256" key="1">
    <source>
        <dbReference type="SAM" id="SignalP"/>
    </source>
</evidence>
<keyword evidence="1" id="KW-0732">Signal</keyword>
<dbReference type="PIRSF" id="PIRSF028846">
    <property type="entry name" value="UCP028846"/>
    <property type="match status" value="1"/>
</dbReference>
<accession>A0A9N9Y9C2</accession>
<dbReference type="Proteomes" id="UP000754883">
    <property type="component" value="Unassembled WGS sequence"/>
</dbReference>
<dbReference type="PANTHER" id="PTHR31047">
    <property type="entry name" value="MEIOTICALLY UP-REGULATED GENE 157 PROTEIN"/>
    <property type="match status" value="1"/>
</dbReference>
<dbReference type="InterPro" id="IPR012341">
    <property type="entry name" value="6hp_glycosidase-like_sf"/>
</dbReference>
<dbReference type="GO" id="GO:0003824">
    <property type="term" value="F:catalytic activity"/>
    <property type="evidence" value="ECO:0007669"/>
    <property type="project" value="UniProtKB-ARBA"/>
</dbReference>
<reference evidence="2" key="1">
    <citation type="submission" date="2021-10" db="EMBL/GenBank/DDBJ databases">
        <authorList>
            <person name="Piombo E."/>
        </authorList>
    </citation>
    <scope>NUCLEOTIDE SEQUENCE</scope>
</reference>
<comment type="caution">
    <text evidence="2">The sequence shown here is derived from an EMBL/GenBank/DDBJ whole genome shotgun (WGS) entry which is preliminary data.</text>
</comment>
<dbReference type="PANTHER" id="PTHR31047:SF1">
    <property type="entry name" value="DUF1237 DOMAIN-CONTAINING PROTEIN"/>
    <property type="match status" value="1"/>
</dbReference>
<dbReference type="AlphaFoldDB" id="A0A9N9Y9C2"/>
<feature type="chain" id="PRO_5040376889" description="Meiotically up-regulated 157 protein" evidence="1">
    <location>
        <begin position="41"/>
        <end position="527"/>
    </location>
</feature>